<evidence type="ECO:0000256" key="5">
    <source>
        <dbReference type="ARBA" id="ARBA00022490"/>
    </source>
</evidence>
<proteinExistence type="predicted"/>
<keyword evidence="7 18" id="KW-0328">Glycosyltransferase</keyword>
<dbReference type="Pfam" id="PF08029">
    <property type="entry name" value="HisG_C"/>
    <property type="match status" value="1"/>
</dbReference>
<dbReference type="GO" id="GO:0000105">
    <property type="term" value="P:L-histidine biosynthetic process"/>
    <property type="evidence" value="ECO:0007669"/>
    <property type="project" value="UniProtKB-UniRule"/>
</dbReference>
<dbReference type="InterPro" id="IPR013115">
    <property type="entry name" value="HisG_C"/>
</dbReference>
<evidence type="ECO:0000256" key="10">
    <source>
        <dbReference type="ARBA" id="ARBA00022741"/>
    </source>
</evidence>
<evidence type="ECO:0000256" key="8">
    <source>
        <dbReference type="ARBA" id="ARBA00022679"/>
    </source>
</evidence>
<evidence type="ECO:0000313" key="19">
    <source>
        <dbReference type="Proteomes" id="UP000595917"/>
    </source>
</evidence>
<gene>
    <name evidence="18" type="ORF">JFL75_06755</name>
</gene>
<evidence type="ECO:0000256" key="3">
    <source>
        <dbReference type="ARBA" id="ARBA00004667"/>
    </source>
</evidence>
<evidence type="ECO:0000313" key="18">
    <source>
        <dbReference type="EMBL" id="QQO10610.1"/>
    </source>
</evidence>
<keyword evidence="6" id="KW-0028">Amino-acid biosynthesis</keyword>
<dbReference type="Proteomes" id="UP000595917">
    <property type="component" value="Chromosome"/>
</dbReference>
<dbReference type="Gene3D" id="3.30.70.120">
    <property type="match status" value="1"/>
</dbReference>
<evidence type="ECO:0000256" key="7">
    <source>
        <dbReference type="ARBA" id="ARBA00022676"/>
    </source>
</evidence>
<keyword evidence="5" id="KW-0963">Cytoplasm</keyword>
<dbReference type="InterPro" id="IPR013820">
    <property type="entry name" value="ATP_PRibTrfase_cat"/>
</dbReference>
<sequence>MGKLQILIPKGRIFDNVSRLFSDAGIPVSLADRTYRPKIGAEWLDAKIMKPQNVGELLELGSHDAGFTGIDWIRESSADVEEIMDLGFDRVRIVAAVPSDLDDSALKSRKLVVATEYVSIADAWLRNSGYDYRIVRTYGATEVFPPDDADMIIDNTSTGQTLKDNGLRIVATILESSTRFVASRKAMDDPDKRSRIEELAMLFRAVLDGRDKVMLEMNVPKSLFPGLVAGLPSMRSPTVAPLYGDEGYAVKIAVRKNEVPVLIPRLKKLGAADIVEYELRKVVP</sequence>
<dbReference type="EMBL" id="CP067089">
    <property type="protein sequence ID" value="QQO10610.1"/>
    <property type="molecule type" value="Genomic_DNA"/>
</dbReference>
<evidence type="ECO:0000256" key="14">
    <source>
        <dbReference type="ARBA" id="ARBA00024861"/>
    </source>
</evidence>
<evidence type="ECO:0000256" key="1">
    <source>
        <dbReference type="ARBA" id="ARBA00000915"/>
    </source>
</evidence>
<dbReference type="EC" id="2.4.2.17" evidence="4 15"/>
<protein>
    <recommendedName>
        <fullName evidence="4 15">ATP phosphoribosyltransferase</fullName>
        <ecNumber evidence="4 15">2.4.2.17</ecNumber>
    </recommendedName>
</protein>
<dbReference type="GO" id="GO:0005524">
    <property type="term" value="F:ATP binding"/>
    <property type="evidence" value="ECO:0007669"/>
    <property type="project" value="UniProtKB-KW"/>
</dbReference>
<reference evidence="18" key="1">
    <citation type="submission" date="2021-01" db="EMBL/GenBank/DDBJ databases">
        <title>Description of Breznakiella homolactica.</title>
        <authorList>
            <person name="Song Y."/>
            <person name="Brune A."/>
        </authorList>
    </citation>
    <scope>NUCLEOTIDE SEQUENCE</scope>
    <source>
        <strain evidence="18">RmG30</strain>
    </source>
</reference>
<keyword evidence="11" id="KW-0067">ATP-binding</keyword>
<evidence type="ECO:0000256" key="15">
    <source>
        <dbReference type="NCBIfam" id="TIGR00070"/>
    </source>
</evidence>
<keyword evidence="8 18" id="KW-0808">Transferase</keyword>
<dbReference type="RefSeq" id="WP_215627915.1">
    <property type="nucleotide sequence ID" value="NZ_CP067089.2"/>
</dbReference>
<evidence type="ECO:0000256" key="12">
    <source>
        <dbReference type="ARBA" id="ARBA00022842"/>
    </source>
</evidence>
<dbReference type="GO" id="GO:0005737">
    <property type="term" value="C:cytoplasm"/>
    <property type="evidence" value="ECO:0007669"/>
    <property type="project" value="UniProtKB-SubCell"/>
</dbReference>
<dbReference type="InterPro" id="IPR001348">
    <property type="entry name" value="ATP_PRibTrfase_HisG"/>
</dbReference>
<dbReference type="PANTHER" id="PTHR21403:SF10">
    <property type="entry name" value="ATP PHOSPHORIBOSYLTRANSFERASE"/>
    <property type="match status" value="1"/>
</dbReference>
<feature type="domain" description="ATP phosphoribosyltransferase catalytic" evidence="16">
    <location>
        <begin position="50"/>
        <end position="201"/>
    </location>
</feature>
<evidence type="ECO:0000259" key="16">
    <source>
        <dbReference type="Pfam" id="PF01634"/>
    </source>
</evidence>
<evidence type="ECO:0000259" key="17">
    <source>
        <dbReference type="Pfam" id="PF08029"/>
    </source>
</evidence>
<accession>A0A7T8BBZ8</accession>
<dbReference type="SUPFAM" id="SSF53850">
    <property type="entry name" value="Periplasmic binding protein-like II"/>
    <property type="match status" value="1"/>
</dbReference>
<dbReference type="Gene3D" id="3.40.190.10">
    <property type="entry name" value="Periplasmic binding protein-like II"/>
    <property type="match status" value="2"/>
</dbReference>
<dbReference type="NCBIfam" id="TIGR00070">
    <property type="entry name" value="hisG"/>
    <property type="match status" value="1"/>
</dbReference>
<name>A0A7T8BBZ8_9SPIR</name>
<dbReference type="PANTHER" id="PTHR21403">
    <property type="entry name" value="ATP PHOSPHORIBOSYLTRANSFERASE ATP-PRTASE"/>
    <property type="match status" value="1"/>
</dbReference>
<evidence type="ECO:0000256" key="2">
    <source>
        <dbReference type="ARBA" id="ARBA00004496"/>
    </source>
</evidence>
<comment type="pathway">
    <text evidence="3">Amino-acid biosynthesis; L-histidine biosynthesis; L-histidine from 5-phospho-alpha-D-ribose 1-diphosphate: step 1/9.</text>
</comment>
<evidence type="ECO:0000256" key="6">
    <source>
        <dbReference type="ARBA" id="ARBA00022605"/>
    </source>
</evidence>
<keyword evidence="13" id="KW-0368">Histidine biosynthesis</keyword>
<evidence type="ECO:0000256" key="13">
    <source>
        <dbReference type="ARBA" id="ARBA00023102"/>
    </source>
</evidence>
<dbReference type="Pfam" id="PF01634">
    <property type="entry name" value="HisG"/>
    <property type="match status" value="1"/>
</dbReference>
<evidence type="ECO:0000256" key="9">
    <source>
        <dbReference type="ARBA" id="ARBA00022723"/>
    </source>
</evidence>
<feature type="domain" description="Histidine biosynthesis HisG C-terminal" evidence="17">
    <location>
        <begin position="210"/>
        <end position="281"/>
    </location>
</feature>
<evidence type="ECO:0000256" key="11">
    <source>
        <dbReference type="ARBA" id="ARBA00022840"/>
    </source>
</evidence>
<organism evidence="18 19">
    <name type="scientific">Breznakiella homolactica</name>
    <dbReference type="NCBI Taxonomy" id="2798577"/>
    <lineage>
        <taxon>Bacteria</taxon>
        <taxon>Pseudomonadati</taxon>
        <taxon>Spirochaetota</taxon>
        <taxon>Spirochaetia</taxon>
        <taxon>Spirochaetales</taxon>
        <taxon>Breznakiellaceae</taxon>
        <taxon>Breznakiella</taxon>
    </lineage>
</organism>
<dbReference type="AlphaFoldDB" id="A0A7T8BBZ8"/>
<keyword evidence="19" id="KW-1185">Reference proteome</keyword>
<dbReference type="InterPro" id="IPR011322">
    <property type="entry name" value="N-reg_PII-like_a/b"/>
</dbReference>
<dbReference type="GO" id="GO:0003879">
    <property type="term" value="F:ATP phosphoribosyltransferase activity"/>
    <property type="evidence" value="ECO:0007669"/>
    <property type="project" value="UniProtKB-UniRule"/>
</dbReference>
<keyword evidence="12" id="KW-0460">Magnesium</keyword>
<comment type="function">
    <text evidence="14">Catalyzes the condensation of ATP and 5-phosphoribose 1-diphosphate to form N'-(5'-phosphoribosyl)-ATP (PR-ATP). Has a crucial role in the pathway because the rate of histidine biosynthesis seems to be controlled primarily by regulation of HisG enzymatic activity.</text>
</comment>
<dbReference type="NCBIfam" id="TIGR03455">
    <property type="entry name" value="HisG_C-term"/>
    <property type="match status" value="1"/>
</dbReference>
<dbReference type="SUPFAM" id="SSF54913">
    <property type="entry name" value="GlnB-like"/>
    <property type="match status" value="1"/>
</dbReference>
<keyword evidence="9" id="KW-0479">Metal-binding</keyword>
<evidence type="ECO:0000256" key="4">
    <source>
        <dbReference type="ARBA" id="ARBA00011946"/>
    </source>
</evidence>
<dbReference type="KEGG" id="bhc:JFL75_06755"/>
<comment type="catalytic activity">
    <reaction evidence="1">
        <text>1-(5-phospho-beta-D-ribosyl)-ATP + diphosphate = 5-phospho-alpha-D-ribose 1-diphosphate + ATP</text>
        <dbReference type="Rhea" id="RHEA:18473"/>
        <dbReference type="ChEBI" id="CHEBI:30616"/>
        <dbReference type="ChEBI" id="CHEBI:33019"/>
        <dbReference type="ChEBI" id="CHEBI:58017"/>
        <dbReference type="ChEBI" id="CHEBI:73183"/>
        <dbReference type="EC" id="2.4.2.17"/>
    </reaction>
</comment>
<dbReference type="UniPathway" id="UPA00031">
    <property type="reaction ID" value="UER00006"/>
</dbReference>
<dbReference type="InterPro" id="IPR015867">
    <property type="entry name" value="N-reg_PII/ATP_PRibTrfase_C"/>
</dbReference>
<keyword evidence="10" id="KW-0547">Nucleotide-binding</keyword>
<comment type="subcellular location">
    <subcellularLocation>
        <location evidence="2">Cytoplasm</location>
    </subcellularLocation>
</comment>
<dbReference type="GO" id="GO:0000287">
    <property type="term" value="F:magnesium ion binding"/>
    <property type="evidence" value="ECO:0007669"/>
    <property type="project" value="InterPro"/>
</dbReference>